<feature type="transmembrane region" description="Helical" evidence="5">
    <location>
        <begin position="135"/>
        <end position="162"/>
    </location>
</feature>
<feature type="domain" description="DUF1707" evidence="7">
    <location>
        <begin position="10"/>
        <end position="62"/>
    </location>
</feature>
<comment type="subcellular location">
    <subcellularLocation>
        <location evidence="1">Membrane</location>
        <topology evidence="1">Multi-pass membrane protein</topology>
    </subcellularLocation>
</comment>
<accession>A0AAE3GMB4</accession>
<sequence>MTGPADPDSLRIGTQEREDAIRALGDHFSAGRLDVHEYEHRVGQASGAQHRGELRALFTDLPAPHPPFLLPPPSAMPPPSAPPVYPQQSFPVGPQPVHVTVEQPLSDKYKLVAGLLQIFLPIGIGRFYTGHAGLAIGQLLVTLFTFGFGALWSIIDGIVLLAGGGTDSLGRRLRD</sequence>
<evidence type="ECO:0000313" key="8">
    <source>
        <dbReference type="EMBL" id="MCP2170112.1"/>
    </source>
</evidence>
<evidence type="ECO:0000313" key="9">
    <source>
        <dbReference type="Proteomes" id="UP001206128"/>
    </source>
</evidence>
<feature type="domain" description="TM2" evidence="6">
    <location>
        <begin position="107"/>
        <end position="158"/>
    </location>
</feature>
<keyword evidence="4 5" id="KW-0472">Membrane</keyword>
<evidence type="ECO:0000259" key="7">
    <source>
        <dbReference type="Pfam" id="PF08044"/>
    </source>
</evidence>
<reference evidence="8" key="1">
    <citation type="submission" date="2022-06" db="EMBL/GenBank/DDBJ databases">
        <title>Genomic Encyclopedia of Archaeal and Bacterial Type Strains, Phase II (KMG-II): from individual species to whole genera.</title>
        <authorList>
            <person name="Goeker M."/>
        </authorList>
    </citation>
    <scope>NUCLEOTIDE SEQUENCE</scope>
    <source>
        <strain evidence="8">DSM 43935</strain>
    </source>
</reference>
<protein>
    <submittedName>
        <fullName evidence="8">TM2 domain-containing protein</fullName>
    </submittedName>
</protein>
<dbReference type="InterPro" id="IPR012551">
    <property type="entry name" value="DUF1707_SHOCT-like"/>
</dbReference>
<evidence type="ECO:0000256" key="3">
    <source>
        <dbReference type="ARBA" id="ARBA00022989"/>
    </source>
</evidence>
<dbReference type="Pfam" id="PF08044">
    <property type="entry name" value="DUF1707"/>
    <property type="match status" value="1"/>
</dbReference>
<gene>
    <name evidence="8" type="ORF">LX83_007000</name>
</gene>
<dbReference type="Pfam" id="PF05154">
    <property type="entry name" value="TM2"/>
    <property type="match status" value="1"/>
</dbReference>
<keyword evidence="2 5" id="KW-0812">Transmembrane</keyword>
<dbReference type="InterPro" id="IPR007829">
    <property type="entry name" value="TM2"/>
</dbReference>
<evidence type="ECO:0000256" key="1">
    <source>
        <dbReference type="ARBA" id="ARBA00004141"/>
    </source>
</evidence>
<evidence type="ECO:0000256" key="2">
    <source>
        <dbReference type="ARBA" id="ARBA00022692"/>
    </source>
</evidence>
<dbReference type="Proteomes" id="UP001206128">
    <property type="component" value="Unassembled WGS sequence"/>
</dbReference>
<comment type="caution">
    <text evidence="8">The sequence shown here is derived from an EMBL/GenBank/DDBJ whole genome shotgun (WGS) entry which is preliminary data.</text>
</comment>
<keyword evidence="9" id="KW-1185">Reference proteome</keyword>
<evidence type="ECO:0000259" key="6">
    <source>
        <dbReference type="Pfam" id="PF05154"/>
    </source>
</evidence>
<dbReference type="AlphaFoldDB" id="A0AAE3GMB4"/>
<dbReference type="GO" id="GO:0016020">
    <property type="term" value="C:membrane"/>
    <property type="evidence" value="ECO:0007669"/>
    <property type="project" value="UniProtKB-SubCell"/>
</dbReference>
<dbReference type="EMBL" id="JAMTCK010000024">
    <property type="protein sequence ID" value="MCP2170112.1"/>
    <property type="molecule type" value="Genomic_DNA"/>
</dbReference>
<evidence type="ECO:0000256" key="5">
    <source>
        <dbReference type="SAM" id="Phobius"/>
    </source>
</evidence>
<name>A0AAE3GMB4_9PSEU</name>
<keyword evidence="3 5" id="KW-1133">Transmembrane helix</keyword>
<evidence type="ECO:0000256" key="4">
    <source>
        <dbReference type="ARBA" id="ARBA00023136"/>
    </source>
</evidence>
<proteinExistence type="predicted"/>
<organism evidence="8 9">
    <name type="scientific">Goodfellowiella coeruleoviolacea</name>
    <dbReference type="NCBI Taxonomy" id="334858"/>
    <lineage>
        <taxon>Bacteria</taxon>
        <taxon>Bacillati</taxon>
        <taxon>Actinomycetota</taxon>
        <taxon>Actinomycetes</taxon>
        <taxon>Pseudonocardiales</taxon>
        <taxon>Pseudonocardiaceae</taxon>
        <taxon>Goodfellowiella</taxon>
    </lineage>
</organism>
<feature type="transmembrane region" description="Helical" evidence="5">
    <location>
        <begin position="111"/>
        <end position="129"/>
    </location>
</feature>
<dbReference type="RefSeq" id="WP_253779930.1">
    <property type="nucleotide sequence ID" value="NZ_JAMTCK010000024.1"/>
</dbReference>